<proteinExistence type="predicted"/>
<accession>A0AA39M345</accession>
<feature type="signal peptide" evidence="1">
    <location>
        <begin position="1"/>
        <end position="19"/>
    </location>
</feature>
<dbReference type="AlphaFoldDB" id="A0AA39M345"/>
<evidence type="ECO:0000313" key="2">
    <source>
        <dbReference type="EMBL" id="KAK0418819.1"/>
    </source>
</evidence>
<organism evidence="2 3">
    <name type="scientific">Steinernema hermaphroditum</name>
    <dbReference type="NCBI Taxonomy" id="289476"/>
    <lineage>
        <taxon>Eukaryota</taxon>
        <taxon>Metazoa</taxon>
        <taxon>Ecdysozoa</taxon>
        <taxon>Nematoda</taxon>
        <taxon>Chromadorea</taxon>
        <taxon>Rhabditida</taxon>
        <taxon>Tylenchina</taxon>
        <taxon>Panagrolaimomorpha</taxon>
        <taxon>Strongyloidoidea</taxon>
        <taxon>Steinernematidae</taxon>
        <taxon>Steinernema</taxon>
    </lineage>
</organism>
<evidence type="ECO:0008006" key="4">
    <source>
        <dbReference type="Google" id="ProtNLM"/>
    </source>
</evidence>
<gene>
    <name evidence="2" type="ORF">QR680_013788</name>
</gene>
<name>A0AA39M345_9BILA</name>
<dbReference type="Proteomes" id="UP001175271">
    <property type="component" value="Unassembled WGS sequence"/>
</dbReference>
<evidence type="ECO:0000313" key="3">
    <source>
        <dbReference type="Proteomes" id="UP001175271"/>
    </source>
</evidence>
<feature type="chain" id="PRO_5041406692" description="SXP/RAL-2 family protein Ani s 5-like cation-binding domain-containing protein" evidence="1">
    <location>
        <begin position="20"/>
        <end position="204"/>
    </location>
</feature>
<keyword evidence="3" id="KW-1185">Reference proteome</keyword>
<comment type="caution">
    <text evidence="2">The sequence shown here is derived from an EMBL/GenBank/DDBJ whole genome shotgun (WGS) entry which is preliminary data.</text>
</comment>
<sequence>MHKRAVLISCLLGLTAVRCERYDPKKPAPAEAHVLPDYIKALSLFMEKPTTDFISSLTKEEASAVGKAKAETVGNGFTSELLSTNIGKYSASAKAKFDQMIAALKNMLTDVDERTREALHQLHELTSNLEKTPTKEQVEQWIVNGASIMSSLTPEEQATIEKDLPHMGSIMLHTSFLKVKNTADSQTVIRELVEMFNQHLIIPH</sequence>
<protein>
    <recommendedName>
        <fullName evidence="4">SXP/RAL-2 family protein Ani s 5-like cation-binding domain-containing protein</fullName>
    </recommendedName>
</protein>
<keyword evidence="1" id="KW-0732">Signal</keyword>
<reference evidence="2" key="1">
    <citation type="submission" date="2023-06" db="EMBL/GenBank/DDBJ databases">
        <title>Genomic analysis of the entomopathogenic nematode Steinernema hermaphroditum.</title>
        <authorList>
            <person name="Schwarz E.M."/>
            <person name="Heppert J.K."/>
            <person name="Baniya A."/>
            <person name="Schwartz H.T."/>
            <person name="Tan C.-H."/>
            <person name="Antoshechkin I."/>
            <person name="Sternberg P.W."/>
            <person name="Goodrich-Blair H."/>
            <person name="Dillman A.R."/>
        </authorList>
    </citation>
    <scope>NUCLEOTIDE SEQUENCE</scope>
    <source>
        <strain evidence="2">PS9179</strain>
        <tissue evidence="2">Whole animal</tissue>
    </source>
</reference>
<dbReference type="Gene3D" id="1.20.120.1100">
    <property type="match status" value="1"/>
</dbReference>
<evidence type="ECO:0000256" key="1">
    <source>
        <dbReference type="SAM" id="SignalP"/>
    </source>
</evidence>
<dbReference type="EMBL" id="JAUCMV010000002">
    <property type="protein sequence ID" value="KAK0418819.1"/>
    <property type="molecule type" value="Genomic_DNA"/>
</dbReference>